<evidence type="ECO:0000259" key="1">
    <source>
        <dbReference type="Pfam" id="PF13910"/>
    </source>
</evidence>
<reference evidence="3 4" key="1">
    <citation type="submission" date="2019-07" db="EMBL/GenBank/DDBJ databases">
        <title>Whole genome shotgun sequence of Cellulomonas terrae NBRC 100819.</title>
        <authorList>
            <person name="Hosoyama A."/>
            <person name="Uohara A."/>
            <person name="Ohji S."/>
            <person name="Ichikawa N."/>
        </authorList>
    </citation>
    <scope>NUCLEOTIDE SEQUENCE [LARGE SCALE GENOMIC DNA]</scope>
    <source>
        <strain evidence="3 4">NBRC 100819</strain>
    </source>
</reference>
<feature type="domain" description="DUF7380" evidence="2">
    <location>
        <begin position="30"/>
        <end position="180"/>
    </location>
</feature>
<dbReference type="AlphaFoldDB" id="A0A511JJC8"/>
<comment type="caution">
    <text evidence="3">The sequence shown here is derived from an EMBL/GenBank/DDBJ whole genome shotgun (WGS) entry which is preliminary data.</text>
</comment>
<dbReference type="Pfam" id="PF13910">
    <property type="entry name" value="DUF4209"/>
    <property type="match status" value="1"/>
</dbReference>
<dbReference type="OrthoDB" id="5519791at2"/>
<evidence type="ECO:0000313" key="4">
    <source>
        <dbReference type="Proteomes" id="UP000321049"/>
    </source>
</evidence>
<dbReference type="InterPro" id="IPR025209">
    <property type="entry name" value="DUF4209"/>
</dbReference>
<evidence type="ECO:0000259" key="2">
    <source>
        <dbReference type="Pfam" id="PF24098"/>
    </source>
</evidence>
<protein>
    <submittedName>
        <fullName evidence="3">Uncharacterized protein</fullName>
    </submittedName>
</protein>
<dbReference type="InterPro" id="IPR055804">
    <property type="entry name" value="DUF7380"/>
</dbReference>
<evidence type="ECO:0000313" key="3">
    <source>
        <dbReference type="EMBL" id="GEL98122.1"/>
    </source>
</evidence>
<dbReference type="RefSeq" id="WP_146845672.1">
    <property type="nucleotide sequence ID" value="NZ_BJWH01000007.1"/>
</dbReference>
<feature type="domain" description="DUF4209" evidence="1">
    <location>
        <begin position="505"/>
        <end position="591"/>
    </location>
</feature>
<dbReference type="Pfam" id="PF24098">
    <property type="entry name" value="DUF7380"/>
    <property type="match status" value="1"/>
</dbReference>
<gene>
    <name evidence="3" type="ORF">CTE05_16690</name>
</gene>
<name>A0A511JJC8_9CELL</name>
<proteinExistence type="predicted"/>
<keyword evidence="4" id="KW-1185">Reference proteome</keyword>
<accession>A0A511JJC8</accession>
<dbReference type="EMBL" id="BJWH01000007">
    <property type="protein sequence ID" value="GEL98122.1"/>
    <property type="molecule type" value="Genomic_DNA"/>
</dbReference>
<sequence>MSEPDEPVPADGVKMIDPTWWVAAYEAAGAGSEFEEPEQVSLHFFAAANQASETFGPDALQARVLAVLARATSSMLEPDDWSEPYRPMWEMTDGGRSVLPRDLRPEELALLALIAPMLTPAPLRSRVADIAWSYGGRSDPELLTVALDAYLDVPMSSDTWRRSGEAGYRRALQIARRWKAADVVTRLVDALRTFVLSSRQADEWAIVGAAALLRAAAGRSSAEDAADVVAHLWVLTETATPDLGRALLREVVEWQRRHDADSANEALETIAELYSVEAEQRLLHDGSAMVASLSVEKAIATLRRLPRKYRAARGIEPWLRELRRELVDLREETLEEMSVISSEGPDVSQFVAAAQRSVSGADRLEALVRLATVAPLIDLPSELEDERERAGRLFSRILGTTIFTGDGRKVGRQDAISGSGVTDEEALRGVTRGFHQRVGLTVQVLIHPAWQVVVSEQRYDMAFLLQLCRESPLVPAGHEGLWARGLLHGLSGDFPSAVAVLVPQVEQLVRRHLKLAGVHTLYVAEDGTEQEKALGSLLEAPETEATFGQNWTFELRTLLSEQLGVNLRNDLAHGLLADDGSWSAAAVYATWHCLKLVVLPYHAVRSDGVAAAAGDGPDGEPLGSGA</sequence>
<dbReference type="Proteomes" id="UP000321049">
    <property type="component" value="Unassembled WGS sequence"/>
</dbReference>
<organism evidence="3 4">
    <name type="scientific">Cellulomonas terrae</name>
    <dbReference type="NCBI Taxonomy" id="311234"/>
    <lineage>
        <taxon>Bacteria</taxon>
        <taxon>Bacillati</taxon>
        <taxon>Actinomycetota</taxon>
        <taxon>Actinomycetes</taxon>
        <taxon>Micrococcales</taxon>
        <taxon>Cellulomonadaceae</taxon>
        <taxon>Cellulomonas</taxon>
    </lineage>
</organism>